<proteinExistence type="predicted"/>
<keyword evidence="1" id="KW-1133">Transmembrane helix</keyword>
<name>A0A6G1GLM9_9PEZI</name>
<feature type="transmembrane region" description="Helical" evidence="1">
    <location>
        <begin position="54"/>
        <end position="73"/>
    </location>
</feature>
<gene>
    <name evidence="2" type="ORF">K402DRAFT_398115</name>
</gene>
<dbReference type="AlphaFoldDB" id="A0A6G1GLM9"/>
<keyword evidence="1" id="KW-0472">Membrane</keyword>
<keyword evidence="3" id="KW-1185">Reference proteome</keyword>
<sequence>MPWTSRVSSTLFPLSLQSPLCPKASDTTASVLCHTGGVKFPAEHHLKHSLLSRIAFHTLLVLLLLLLTFLLILQMPQLKAQNLCL</sequence>
<keyword evidence="1" id="KW-0812">Transmembrane</keyword>
<evidence type="ECO:0000256" key="1">
    <source>
        <dbReference type="SAM" id="Phobius"/>
    </source>
</evidence>
<protein>
    <submittedName>
        <fullName evidence="2">Uncharacterized protein</fullName>
    </submittedName>
</protein>
<reference evidence="2" key="1">
    <citation type="journal article" date="2020" name="Stud. Mycol.">
        <title>101 Dothideomycetes genomes: a test case for predicting lifestyles and emergence of pathogens.</title>
        <authorList>
            <person name="Haridas S."/>
            <person name="Albert R."/>
            <person name="Binder M."/>
            <person name="Bloem J."/>
            <person name="Labutti K."/>
            <person name="Salamov A."/>
            <person name="Andreopoulos B."/>
            <person name="Baker S."/>
            <person name="Barry K."/>
            <person name="Bills G."/>
            <person name="Bluhm B."/>
            <person name="Cannon C."/>
            <person name="Castanera R."/>
            <person name="Culley D."/>
            <person name="Daum C."/>
            <person name="Ezra D."/>
            <person name="Gonzalez J."/>
            <person name="Henrissat B."/>
            <person name="Kuo A."/>
            <person name="Liang C."/>
            <person name="Lipzen A."/>
            <person name="Lutzoni F."/>
            <person name="Magnuson J."/>
            <person name="Mondo S."/>
            <person name="Nolan M."/>
            <person name="Ohm R."/>
            <person name="Pangilinan J."/>
            <person name="Park H.-J."/>
            <person name="Ramirez L."/>
            <person name="Alfaro M."/>
            <person name="Sun H."/>
            <person name="Tritt A."/>
            <person name="Yoshinaga Y."/>
            <person name="Zwiers L.-H."/>
            <person name="Turgeon B."/>
            <person name="Goodwin S."/>
            <person name="Spatafora J."/>
            <person name="Crous P."/>
            <person name="Grigoriev I."/>
        </authorList>
    </citation>
    <scope>NUCLEOTIDE SEQUENCE</scope>
    <source>
        <strain evidence="2">CBS 113979</strain>
    </source>
</reference>
<organism evidence="2 3">
    <name type="scientific">Aulographum hederae CBS 113979</name>
    <dbReference type="NCBI Taxonomy" id="1176131"/>
    <lineage>
        <taxon>Eukaryota</taxon>
        <taxon>Fungi</taxon>
        <taxon>Dikarya</taxon>
        <taxon>Ascomycota</taxon>
        <taxon>Pezizomycotina</taxon>
        <taxon>Dothideomycetes</taxon>
        <taxon>Pleosporomycetidae</taxon>
        <taxon>Aulographales</taxon>
        <taxon>Aulographaceae</taxon>
    </lineage>
</organism>
<dbReference type="EMBL" id="ML977192">
    <property type="protein sequence ID" value="KAF1981863.1"/>
    <property type="molecule type" value="Genomic_DNA"/>
</dbReference>
<evidence type="ECO:0000313" key="3">
    <source>
        <dbReference type="Proteomes" id="UP000800041"/>
    </source>
</evidence>
<evidence type="ECO:0000313" key="2">
    <source>
        <dbReference type="EMBL" id="KAF1981863.1"/>
    </source>
</evidence>
<dbReference type="Proteomes" id="UP000800041">
    <property type="component" value="Unassembled WGS sequence"/>
</dbReference>
<accession>A0A6G1GLM9</accession>